<dbReference type="OrthoDB" id="6933687at2"/>
<proteinExistence type="predicted"/>
<evidence type="ECO:0000313" key="3">
    <source>
        <dbReference type="Proteomes" id="UP000028302"/>
    </source>
</evidence>
<organism evidence="2 3">
    <name type="scientific">Salinisphaera hydrothermalis (strain C41B8)</name>
    <dbReference type="NCBI Taxonomy" id="1304275"/>
    <lineage>
        <taxon>Bacteria</taxon>
        <taxon>Pseudomonadati</taxon>
        <taxon>Pseudomonadota</taxon>
        <taxon>Gammaproteobacteria</taxon>
        <taxon>Salinisphaerales</taxon>
        <taxon>Salinisphaeraceae</taxon>
        <taxon>Salinisphaera</taxon>
    </lineage>
</organism>
<dbReference type="InterPro" id="IPR043998">
    <property type="entry name" value="Put_Metallopep"/>
</dbReference>
<dbReference type="eggNOG" id="ENOG502ZC2W">
    <property type="taxonomic scope" value="Bacteria"/>
</dbReference>
<accession>A0A084INP2</accession>
<feature type="domain" description="Putative phage metallopeptidase" evidence="1">
    <location>
        <begin position="28"/>
        <end position="184"/>
    </location>
</feature>
<protein>
    <recommendedName>
        <fullName evidence="1">Putative phage metallopeptidase domain-containing protein</fullName>
    </recommendedName>
</protein>
<reference evidence="2 3" key="1">
    <citation type="submission" date="2013-03" db="EMBL/GenBank/DDBJ databases">
        <title>Salinisphaera hydrothermalis C41B8 Genome Sequencing.</title>
        <authorList>
            <person name="Li C."/>
            <person name="Lai Q."/>
            <person name="Shao Z."/>
        </authorList>
    </citation>
    <scope>NUCLEOTIDE SEQUENCE [LARGE SCALE GENOMIC DNA]</scope>
    <source>
        <strain evidence="2 3">C41B8</strain>
    </source>
</reference>
<evidence type="ECO:0000259" key="1">
    <source>
        <dbReference type="Pfam" id="PF18894"/>
    </source>
</evidence>
<keyword evidence="3" id="KW-1185">Reference proteome</keyword>
<dbReference type="Pfam" id="PF18894">
    <property type="entry name" value="PhageMetallopep"/>
    <property type="match status" value="1"/>
</dbReference>
<dbReference type="Proteomes" id="UP000028302">
    <property type="component" value="Unassembled WGS sequence"/>
</dbReference>
<dbReference type="EMBL" id="APNK01000005">
    <property type="protein sequence ID" value="KEZ78326.1"/>
    <property type="molecule type" value="Genomic_DNA"/>
</dbReference>
<comment type="caution">
    <text evidence="2">The sequence shown here is derived from an EMBL/GenBank/DDBJ whole genome shotgun (WGS) entry which is preliminary data.</text>
</comment>
<evidence type="ECO:0000313" key="2">
    <source>
        <dbReference type="EMBL" id="KEZ78326.1"/>
    </source>
</evidence>
<dbReference type="AlphaFoldDB" id="A0A084INP2"/>
<dbReference type="PATRIC" id="fig|1304275.5.peg.1120"/>
<sequence>MPPARLIDPDAPAFDANISFAPDPMLAEWARATFIVEGGPLFNEEHVHLEFASIGFLWAGALNRKKGRVVLGQAETCPPSVPGGKWLKERINQQLLEWFDEMPAFLITLDAHYCAQCSDLEFCALVEHELLHCAQAEDENGAPKFTQEGMPKFTIRGHDVEEFTSVVRRYGPPDQATAEFVAAASSEPTVGRASVARACGNCLKVA</sequence>
<name>A0A084INP2_SALHC</name>
<gene>
    <name evidence="2" type="ORF">C41B8_05473</name>
</gene>
<dbReference type="STRING" id="1304275.C41B8_05473"/>